<protein>
    <recommendedName>
        <fullName evidence="3">DUF2971 domain-containing protein</fullName>
    </recommendedName>
</protein>
<gene>
    <name evidence="1" type="ORF">PFLmoz3_02695</name>
</gene>
<dbReference type="RefSeq" id="WP_034126202.1">
    <property type="nucleotide sequence ID" value="NZ_JRXU01000024.1"/>
</dbReference>
<proteinExistence type="predicted"/>
<accession>A0A109LHJ4</accession>
<dbReference type="PATRIC" id="fig|294.194.peg.2981"/>
<evidence type="ECO:0000313" key="1">
    <source>
        <dbReference type="EMBL" id="KWV87655.1"/>
    </source>
</evidence>
<evidence type="ECO:0000313" key="2">
    <source>
        <dbReference type="Proteomes" id="UP000061348"/>
    </source>
</evidence>
<name>A0A109LHJ4_PSEFL</name>
<comment type="caution">
    <text evidence="1">The sequence shown here is derived from an EMBL/GenBank/DDBJ whole genome shotgun (WGS) entry which is preliminary data.</text>
</comment>
<sequence>MPATIVGDLSDEETIWRYMTLDRLINILDDKALFMTGLGAYSKSDPYEGYPPPVVLKQVKDHCPPAMYFSHDTSKSQDLNNFKLFAERLFHSRVVSCWFQGDEESEAMWKIYGDAGKAIAIRTTVGKLASALGNAFDGKIAKVLYVNYTKVTHEDYEAVMGAHAQSVLLDPIYKRHSYAHEREVRAYMQIRDARINEPDTYKSHLAPIDYSSMIDEIVVSPFCGGSYVKATKAIATQFGVGDRIRQSTLLSDLAPLYSKIEGAT</sequence>
<dbReference type="AlphaFoldDB" id="A0A109LHJ4"/>
<evidence type="ECO:0008006" key="3">
    <source>
        <dbReference type="Google" id="ProtNLM"/>
    </source>
</evidence>
<organism evidence="1 2">
    <name type="scientific">Pseudomonas fluorescens</name>
    <dbReference type="NCBI Taxonomy" id="294"/>
    <lineage>
        <taxon>Bacteria</taxon>
        <taxon>Pseudomonadati</taxon>
        <taxon>Pseudomonadota</taxon>
        <taxon>Gammaproteobacteria</taxon>
        <taxon>Pseudomonadales</taxon>
        <taxon>Pseudomonadaceae</taxon>
        <taxon>Pseudomonas</taxon>
    </lineage>
</organism>
<dbReference type="Proteomes" id="UP000061348">
    <property type="component" value="Unassembled WGS sequence"/>
</dbReference>
<reference evidence="1 2" key="1">
    <citation type="submission" date="2015-05" db="EMBL/GenBank/DDBJ databases">
        <title>A genomic and transcriptomic approach to investigate the blue pigment phenotype in Pseudomonas fluorescens.</title>
        <authorList>
            <person name="Andreani N.A."/>
            <person name="Cardazzo B."/>
        </authorList>
    </citation>
    <scope>NUCLEOTIDE SEQUENCE [LARGE SCALE GENOMIC DNA]</scope>
    <source>
        <strain evidence="1 2">Ps_22</strain>
    </source>
</reference>
<dbReference type="EMBL" id="LCYA01000068">
    <property type="protein sequence ID" value="KWV87655.1"/>
    <property type="molecule type" value="Genomic_DNA"/>
</dbReference>